<dbReference type="SUPFAM" id="SSF56112">
    <property type="entry name" value="Protein kinase-like (PK-like)"/>
    <property type="match status" value="1"/>
</dbReference>
<accession>A0A8J4BAI9</accession>
<feature type="region of interest" description="Disordered" evidence="1">
    <location>
        <begin position="139"/>
        <end position="158"/>
    </location>
</feature>
<dbReference type="EMBL" id="BNCO01000026">
    <property type="protein sequence ID" value="GIL56936.1"/>
    <property type="molecule type" value="Genomic_DNA"/>
</dbReference>
<dbReference type="AlphaFoldDB" id="A0A8J4BAI9"/>
<dbReference type="InterPro" id="IPR051681">
    <property type="entry name" value="Ser/Thr_Kinases-Pseudokinases"/>
</dbReference>
<reference evidence="3" key="1">
    <citation type="journal article" date="2021" name="Proc. Natl. Acad. Sci. U.S.A.">
        <title>Three genomes in the algal genus Volvox reveal the fate of a haploid sex-determining region after a transition to homothallism.</title>
        <authorList>
            <person name="Yamamoto K."/>
            <person name="Hamaji T."/>
            <person name="Kawai-Toyooka H."/>
            <person name="Matsuzaki R."/>
            <person name="Takahashi F."/>
            <person name="Nishimura Y."/>
            <person name="Kawachi M."/>
            <person name="Noguchi H."/>
            <person name="Minakuchi Y."/>
            <person name="Umen J.G."/>
            <person name="Toyoda A."/>
            <person name="Nozaki H."/>
        </authorList>
    </citation>
    <scope>NUCLEOTIDE SEQUENCE</scope>
    <source>
        <strain evidence="3">NIES-3780</strain>
    </source>
</reference>
<organism evidence="3 4">
    <name type="scientific">Volvox africanus</name>
    <dbReference type="NCBI Taxonomy" id="51714"/>
    <lineage>
        <taxon>Eukaryota</taxon>
        <taxon>Viridiplantae</taxon>
        <taxon>Chlorophyta</taxon>
        <taxon>core chlorophytes</taxon>
        <taxon>Chlorophyceae</taxon>
        <taxon>CS clade</taxon>
        <taxon>Chlamydomonadales</taxon>
        <taxon>Volvocaceae</taxon>
        <taxon>Volvox</taxon>
    </lineage>
</organism>
<proteinExistence type="predicted"/>
<gene>
    <name evidence="3" type="ORF">Vafri_12222</name>
</gene>
<dbReference type="InterPro" id="IPR001245">
    <property type="entry name" value="Ser-Thr/Tyr_kinase_cat_dom"/>
</dbReference>
<dbReference type="InterPro" id="IPR011009">
    <property type="entry name" value="Kinase-like_dom_sf"/>
</dbReference>
<protein>
    <recommendedName>
        <fullName evidence="2">Serine-threonine/tyrosine-protein kinase catalytic domain-containing protein</fullName>
    </recommendedName>
</protein>
<dbReference type="GO" id="GO:0004674">
    <property type="term" value="F:protein serine/threonine kinase activity"/>
    <property type="evidence" value="ECO:0007669"/>
    <property type="project" value="TreeGrafter"/>
</dbReference>
<comment type="caution">
    <text evidence="3">The sequence shown here is derived from an EMBL/GenBank/DDBJ whole genome shotgun (WGS) entry which is preliminary data.</text>
</comment>
<dbReference type="Pfam" id="PF07714">
    <property type="entry name" value="PK_Tyr_Ser-Thr"/>
    <property type="match status" value="1"/>
</dbReference>
<dbReference type="PANTHER" id="PTHR44329">
    <property type="entry name" value="SERINE/THREONINE-PROTEIN KINASE TNNI3K-RELATED"/>
    <property type="match status" value="1"/>
</dbReference>
<dbReference type="Proteomes" id="UP000747399">
    <property type="component" value="Unassembled WGS sequence"/>
</dbReference>
<sequence>MRKNAKTRSREILTGQPVYLGLNSDQIIERVQRQGLRPAFPSDAPADFSALANRCWDSDPRRRPSAEELVQHMSNLSAATRSSKVVAARRRLSTLSNKELLRNVANANLVAANMAAAAVHGGGGIGAVGAGGGGTLHGLPRQMLPRQHNEDDFPLHIL</sequence>
<keyword evidence="4" id="KW-1185">Reference proteome</keyword>
<name>A0A8J4BAI9_9CHLO</name>
<feature type="compositionally biased region" description="Basic and acidic residues" evidence="1">
    <location>
        <begin position="147"/>
        <end position="158"/>
    </location>
</feature>
<evidence type="ECO:0000313" key="3">
    <source>
        <dbReference type="EMBL" id="GIL56936.1"/>
    </source>
</evidence>
<dbReference type="PANTHER" id="PTHR44329:SF214">
    <property type="entry name" value="PROTEIN KINASE DOMAIN-CONTAINING PROTEIN"/>
    <property type="match status" value="1"/>
</dbReference>
<dbReference type="Gene3D" id="1.10.510.10">
    <property type="entry name" value="Transferase(Phosphotransferase) domain 1"/>
    <property type="match status" value="1"/>
</dbReference>
<evidence type="ECO:0000256" key="1">
    <source>
        <dbReference type="SAM" id="MobiDB-lite"/>
    </source>
</evidence>
<evidence type="ECO:0000313" key="4">
    <source>
        <dbReference type="Proteomes" id="UP000747399"/>
    </source>
</evidence>
<evidence type="ECO:0000259" key="2">
    <source>
        <dbReference type="Pfam" id="PF07714"/>
    </source>
</evidence>
<feature type="domain" description="Serine-threonine/tyrosine-protein kinase catalytic" evidence="2">
    <location>
        <begin position="11"/>
        <end position="72"/>
    </location>
</feature>